<comment type="caution">
    <text evidence="1">The sequence shown here is derived from an EMBL/GenBank/DDBJ whole genome shotgun (WGS) entry which is preliminary data.</text>
</comment>
<dbReference type="OrthoDB" id="10476459at2759"/>
<reference evidence="1" key="1">
    <citation type="submission" date="2022-08" db="EMBL/GenBank/DDBJ databases">
        <authorList>
            <person name="Kallberg Y."/>
            <person name="Tangrot J."/>
            <person name="Rosling A."/>
        </authorList>
    </citation>
    <scope>NUCLEOTIDE SEQUENCE</scope>
    <source>
        <strain evidence="1">Wild A</strain>
    </source>
</reference>
<organism evidence="1 2">
    <name type="scientific">Funneliformis geosporum</name>
    <dbReference type="NCBI Taxonomy" id="1117311"/>
    <lineage>
        <taxon>Eukaryota</taxon>
        <taxon>Fungi</taxon>
        <taxon>Fungi incertae sedis</taxon>
        <taxon>Mucoromycota</taxon>
        <taxon>Glomeromycotina</taxon>
        <taxon>Glomeromycetes</taxon>
        <taxon>Glomerales</taxon>
        <taxon>Glomeraceae</taxon>
        <taxon>Funneliformis</taxon>
    </lineage>
</organism>
<dbReference type="AlphaFoldDB" id="A0A9W4TA29"/>
<proteinExistence type="predicted"/>
<evidence type="ECO:0000313" key="1">
    <source>
        <dbReference type="EMBL" id="CAI2197767.1"/>
    </source>
</evidence>
<sequence>MTLGIKSAWVKDPIANKTQQLENQVHQQVSPHLHKAQEAAYKPVDYYRKQEAFYRGYKFYIYLNESPYEPAHIHVLSTEGEMKPQPTILQVECDKETITAYLSDSRVISIPTEEFLSVKAFTHGLNA</sequence>
<protein>
    <submittedName>
        <fullName evidence="1">14583_t:CDS:1</fullName>
    </submittedName>
</protein>
<evidence type="ECO:0000313" key="2">
    <source>
        <dbReference type="Proteomes" id="UP001153678"/>
    </source>
</evidence>
<gene>
    <name evidence="1" type="ORF">FWILDA_LOCUS18239</name>
</gene>
<keyword evidence="2" id="KW-1185">Reference proteome</keyword>
<dbReference type="Proteomes" id="UP001153678">
    <property type="component" value="Unassembled WGS sequence"/>
</dbReference>
<feature type="non-terminal residue" evidence="1">
    <location>
        <position position="127"/>
    </location>
</feature>
<dbReference type="EMBL" id="CAMKVN010017047">
    <property type="protein sequence ID" value="CAI2197767.1"/>
    <property type="molecule type" value="Genomic_DNA"/>
</dbReference>
<accession>A0A9W4TA29</accession>
<name>A0A9W4TA29_9GLOM</name>